<comment type="caution">
    <text evidence="13">The sequence shown here is derived from an EMBL/GenBank/DDBJ whole genome shotgun (WGS) entry which is preliminary data.</text>
</comment>
<evidence type="ECO:0000256" key="6">
    <source>
        <dbReference type="ARBA" id="ARBA00022692"/>
    </source>
</evidence>
<sequence>MNETIHKKDTKRLVIAVLILIIFSILSLMLGSTFISLNSILSYIIDPISSPDQFTIEVLRLPRIVLAIVAGAALGVSGLILQNVLKNPIASPDIIGVTGGATFGAVAFIAFLGDISVHWLPTFSLTGAAIVMMILISFQKKGDIQPTTLVIIGIALQTLFMALVNGTLVLTKQLAASKAYTWLVGSLSGATFENSLILGLFILCTLPLLIIVLPRMKVSVMHDNVATGLGVKVNQTRLIQMVITTILAGAAISFVGNIGFVGLISPHIAKALIKGNYLKRLLMSAVFGALSIVIADLIGRTIFLPKEVPAGVFIAAFGAPFFIYLLLTVKKL</sequence>
<gene>
    <name evidence="13" type="ORF">M4L21_01550</name>
</gene>
<dbReference type="InterPro" id="IPR000522">
    <property type="entry name" value="ABC_transptr_permease_BtuC"/>
</dbReference>
<keyword evidence="4" id="KW-0813">Transport</keyword>
<feature type="transmembrane region" description="Helical" evidence="12">
    <location>
        <begin position="119"/>
        <end position="138"/>
    </location>
</feature>
<feature type="transmembrane region" description="Helical" evidence="12">
    <location>
        <begin position="242"/>
        <end position="265"/>
    </location>
</feature>
<keyword evidence="7 12" id="KW-1133">Transmembrane helix</keyword>
<dbReference type="Gene3D" id="1.10.3470.10">
    <property type="entry name" value="ABC transporter involved in vitamin B12 uptake, BtuC"/>
    <property type="match status" value="1"/>
</dbReference>
<dbReference type="AlphaFoldDB" id="A0A9X4L844"/>
<dbReference type="RefSeq" id="WP_277580276.1">
    <property type="nucleotide sequence ID" value="NZ_JAMBPV010000001.1"/>
</dbReference>
<evidence type="ECO:0000256" key="11">
    <source>
        <dbReference type="ARBA" id="ARBA00031465"/>
    </source>
</evidence>
<comment type="function">
    <text evidence="9">Part of the binding-protein-dependent transport system for heme-iron. Responsible for the translocation of the substrate across the membrane.</text>
</comment>
<evidence type="ECO:0000256" key="12">
    <source>
        <dbReference type="SAM" id="Phobius"/>
    </source>
</evidence>
<evidence type="ECO:0000256" key="8">
    <source>
        <dbReference type="ARBA" id="ARBA00023136"/>
    </source>
</evidence>
<proteinExistence type="inferred from homology"/>
<dbReference type="CDD" id="cd06550">
    <property type="entry name" value="TM_ABC_iron-siderophores_like"/>
    <property type="match status" value="1"/>
</dbReference>
<dbReference type="SUPFAM" id="SSF81345">
    <property type="entry name" value="ABC transporter involved in vitamin B12 uptake, BtuC"/>
    <property type="match status" value="1"/>
</dbReference>
<evidence type="ECO:0000256" key="3">
    <source>
        <dbReference type="ARBA" id="ARBA00018524"/>
    </source>
</evidence>
<feature type="transmembrane region" description="Helical" evidence="12">
    <location>
        <begin position="64"/>
        <end position="82"/>
    </location>
</feature>
<evidence type="ECO:0000256" key="9">
    <source>
        <dbReference type="ARBA" id="ARBA00025320"/>
    </source>
</evidence>
<comment type="similarity">
    <text evidence="2">Belongs to the binding-protein-dependent transport system permease family. FecCD subfamily.</text>
</comment>
<feature type="transmembrane region" description="Helical" evidence="12">
    <location>
        <begin position="277"/>
        <end position="298"/>
    </location>
</feature>
<dbReference type="Pfam" id="PF01032">
    <property type="entry name" value="FecCD"/>
    <property type="match status" value="1"/>
</dbReference>
<organism evidence="13 14">
    <name type="scientific">Staphylococcus equorum</name>
    <dbReference type="NCBI Taxonomy" id="246432"/>
    <lineage>
        <taxon>Bacteria</taxon>
        <taxon>Bacillati</taxon>
        <taxon>Bacillota</taxon>
        <taxon>Bacilli</taxon>
        <taxon>Bacillales</taxon>
        <taxon>Staphylococcaceae</taxon>
        <taxon>Staphylococcus</taxon>
    </lineage>
</organism>
<feature type="transmembrane region" description="Helical" evidence="12">
    <location>
        <begin position="150"/>
        <end position="175"/>
    </location>
</feature>
<feature type="transmembrane region" description="Helical" evidence="12">
    <location>
        <begin position="195"/>
        <end position="213"/>
    </location>
</feature>
<dbReference type="GO" id="GO:0022857">
    <property type="term" value="F:transmembrane transporter activity"/>
    <property type="evidence" value="ECO:0007669"/>
    <property type="project" value="InterPro"/>
</dbReference>
<name>A0A9X4L844_9STAP</name>
<evidence type="ECO:0000256" key="1">
    <source>
        <dbReference type="ARBA" id="ARBA00004651"/>
    </source>
</evidence>
<keyword evidence="5" id="KW-1003">Cell membrane</keyword>
<evidence type="ECO:0000256" key="5">
    <source>
        <dbReference type="ARBA" id="ARBA00022475"/>
    </source>
</evidence>
<dbReference type="Proteomes" id="UP001152302">
    <property type="component" value="Unassembled WGS sequence"/>
</dbReference>
<dbReference type="GO" id="GO:0033214">
    <property type="term" value="P:siderophore-iron import into cell"/>
    <property type="evidence" value="ECO:0007669"/>
    <property type="project" value="TreeGrafter"/>
</dbReference>
<evidence type="ECO:0000256" key="7">
    <source>
        <dbReference type="ARBA" id="ARBA00022989"/>
    </source>
</evidence>
<dbReference type="PANTHER" id="PTHR30472">
    <property type="entry name" value="FERRIC ENTEROBACTIN TRANSPORT SYSTEM PERMEASE PROTEIN"/>
    <property type="match status" value="1"/>
</dbReference>
<dbReference type="PANTHER" id="PTHR30472:SF24">
    <property type="entry name" value="FERRIC ENTEROBACTIN TRANSPORT SYSTEM PERMEASE PROTEIN FEPG"/>
    <property type="match status" value="1"/>
</dbReference>
<feature type="transmembrane region" description="Helical" evidence="12">
    <location>
        <begin position="12"/>
        <end position="44"/>
    </location>
</feature>
<evidence type="ECO:0000256" key="10">
    <source>
        <dbReference type="ARBA" id="ARBA00031149"/>
    </source>
</evidence>
<evidence type="ECO:0000313" key="13">
    <source>
        <dbReference type="EMBL" id="MDG0857994.1"/>
    </source>
</evidence>
<dbReference type="GO" id="GO:0005886">
    <property type="term" value="C:plasma membrane"/>
    <property type="evidence" value="ECO:0007669"/>
    <property type="project" value="UniProtKB-SubCell"/>
</dbReference>
<evidence type="ECO:0000256" key="2">
    <source>
        <dbReference type="ARBA" id="ARBA00007935"/>
    </source>
</evidence>
<accession>A0A9X4L844</accession>
<feature type="transmembrane region" description="Helical" evidence="12">
    <location>
        <begin position="94"/>
        <end position="113"/>
    </location>
</feature>
<keyword evidence="8 12" id="KW-0472">Membrane</keyword>
<protein>
    <recommendedName>
        <fullName evidence="3">Probable heme-iron transport system permease protein IsdF</fullName>
    </recommendedName>
    <alternativeName>
        <fullName evidence="11">Iron-regulated surface determinant protein F</fullName>
    </alternativeName>
    <alternativeName>
        <fullName evidence="10">Staphylococcal iron-regulated protein G</fullName>
    </alternativeName>
</protein>
<dbReference type="FunFam" id="1.10.3470.10:FF:000001">
    <property type="entry name" value="Vitamin B12 ABC transporter permease BtuC"/>
    <property type="match status" value="1"/>
</dbReference>
<reference evidence="13" key="1">
    <citation type="submission" date="2022-05" db="EMBL/GenBank/DDBJ databases">
        <title>Comparative genomics of Staphylococcus equorum isolates.</title>
        <authorList>
            <person name="Luelf R.H."/>
        </authorList>
    </citation>
    <scope>NUCLEOTIDE SEQUENCE</scope>
    <source>
        <strain evidence="13">TMW 2.2343</strain>
    </source>
</reference>
<feature type="transmembrane region" description="Helical" evidence="12">
    <location>
        <begin position="310"/>
        <end position="327"/>
    </location>
</feature>
<evidence type="ECO:0000256" key="4">
    <source>
        <dbReference type="ARBA" id="ARBA00022448"/>
    </source>
</evidence>
<comment type="subcellular location">
    <subcellularLocation>
        <location evidence="1">Cell membrane</location>
        <topology evidence="1">Multi-pass membrane protein</topology>
    </subcellularLocation>
</comment>
<evidence type="ECO:0000313" key="14">
    <source>
        <dbReference type="Proteomes" id="UP001152302"/>
    </source>
</evidence>
<dbReference type="InterPro" id="IPR037294">
    <property type="entry name" value="ABC_BtuC-like"/>
</dbReference>
<keyword evidence="6 12" id="KW-0812">Transmembrane</keyword>
<dbReference type="EMBL" id="JAMBPX010000001">
    <property type="protein sequence ID" value="MDG0857994.1"/>
    <property type="molecule type" value="Genomic_DNA"/>
</dbReference>